<gene>
    <name evidence="1" type="ORF">DHETER_LOCUS7463</name>
</gene>
<sequence length="240" mass="28118">MSEKRPKESSEVERPLTESVSRVNYCESELYAVDKRKQQVQPDVPKKRPKLQLEANWENRLRPRAENEPIILEEDIAEVYIAVEENGESSSKRKEEENQVDKKRTDSPKPKEGLFEPRTQSTPVIAYEKLGTAYRRNLEYVGPSQSYGNTYQVYYHPTNFEHLALEIFDRRKAIYRVNFQGFNLIAHEPRQLLTLKEWVISGAKQELIRREYLRDTGIDLGYMEPLNVSAIEVERAANKR</sequence>
<feature type="non-terminal residue" evidence="1">
    <location>
        <position position="240"/>
    </location>
</feature>
<accession>A0ACA9MUT6</accession>
<evidence type="ECO:0000313" key="1">
    <source>
        <dbReference type="EMBL" id="CAG8606643.1"/>
    </source>
</evidence>
<evidence type="ECO:0000313" key="2">
    <source>
        <dbReference type="Proteomes" id="UP000789702"/>
    </source>
</evidence>
<dbReference type="Proteomes" id="UP000789702">
    <property type="component" value="Unassembled WGS sequence"/>
</dbReference>
<protein>
    <submittedName>
        <fullName evidence="1">14765_t:CDS:1</fullName>
    </submittedName>
</protein>
<name>A0ACA9MUT6_9GLOM</name>
<organism evidence="1 2">
    <name type="scientific">Dentiscutata heterogama</name>
    <dbReference type="NCBI Taxonomy" id="1316150"/>
    <lineage>
        <taxon>Eukaryota</taxon>
        <taxon>Fungi</taxon>
        <taxon>Fungi incertae sedis</taxon>
        <taxon>Mucoromycota</taxon>
        <taxon>Glomeromycotina</taxon>
        <taxon>Glomeromycetes</taxon>
        <taxon>Diversisporales</taxon>
        <taxon>Gigasporaceae</taxon>
        <taxon>Dentiscutata</taxon>
    </lineage>
</organism>
<proteinExistence type="predicted"/>
<comment type="caution">
    <text evidence="1">The sequence shown here is derived from an EMBL/GenBank/DDBJ whole genome shotgun (WGS) entry which is preliminary data.</text>
</comment>
<keyword evidence="2" id="KW-1185">Reference proteome</keyword>
<reference evidence="1" key="1">
    <citation type="submission" date="2021-06" db="EMBL/GenBank/DDBJ databases">
        <authorList>
            <person name="Kallberg Y."/>
            <person name="Tangrot J."/>
            <person name="Rosling A."/>
        </authorList>
    </citation>
    <scope>NUCLEOTIDE SEQUENCE</scope>
    <source>
        <strain evidence="1">IL203A</strain>
    </source>
</reference>
<dbReference type="EMBL" id="CAJVPU010010542">
    <property type="protein sequence ID" value="CAG8606643.1"/>
    <property type="molecule type" value="Genomic_DNA"/>
</dbReference>